<comment type="caution">
    <text evidence="1">The sequence shown here is derived from an EMBL/GenBank/DDBJ whole genome shotgun (WGS) entry which is preliminary data.</text>
</comment>
<name>A0ABD5SNF6_9EURY</name>
<gene>
    <name evidence="1" type="ORF">ACFQE6_18130</name>
</gene>
<keyword evidence="2" id="KW-1185">Reference proteome</keyword>
<proteinExistence type="predicted"/>
<evidence type="ECO:0000313" key="2">
    <source>
        <dbReference type="Proteomes" id="UP001596383"/>
    </source>
</evidence>
<accession>A0ABD5SNF6</accession>
<dbReference type="Proteomes" id="UP001596383">
    <property type="component" value="Unassembled WGS sequence"/>
</dbReference>
<sequence length="106" mass="12233">MEVRQSYFDNGEFLNYYGAYDQLKSTWNYEVLPSQVAQQTMKQVDRGFTSFFNLGENKYDADVSPPSYLPKDGFYTLDTPHSRFRSTTTTFGSEFRERTATSSTAT</sequence>
<protein>
    <submittedName>
        <fullName evidence="1">Uncharacterized protein</fullName>
    </submittedName>
</protein>
<dbReference type="RefSeq" id="WP_273739776.1">
    <property type="nucleotide sequence ID" value="NZ_JAQIVI010000297.1"/>
</dbReference>
<organism evidence="1 2">
    <name type="scientific">Natrinema soli</name>
    <dbReference type="NCBI Taxonomy" id="1930624"/>
    <lineage>
        <taxon>Archaea</taxon>
        <taxon>Methanobacteriati</taxon>
        <taxon>Methanobacteriota</taxon>
        <taxon>Stenosarchaea group</taxon>
        <taxon>Halobacteria</taxon>
        <taxon>Halobacteriales</taxon>
        <taxon>Natrialbaceae</taxon>
        <taxon>Natrinema</taxon>
    </lineage>
</organism>
<dbReference type="AlphaFoldDB" id="A0ABD5SNF6"/>
<evidence type="ECO:0000313" key="1">
    <source>
        <dbReference type="EMBL" id="MFC6766830.1"/>
    </source>
</evidence>
<dbReference type="EMBL" id="JBHSWV010000297">
    <property type="protein sequence ID" value="MFC6766830.1"/>
    <property type="molecule type" value="Genomic_DNA"/>
</dbReference>
<reference evidence="1 2" key="1">
    <citation type="journal article" date="2019" name="Int. J. Syst. Evol. Microbiol.">
        <title>The Global Catalogue of Microorganisms (GCM) 10K type strain sequencing project: providing services to taxonomists for standard genome sequencing and annotation.</title>
        <authorList>
            <consortium name="The Broad Institute Genomics Platform"/>
            <consortium name="The Broad Institute Genome Sequencing Center for Infectious Disease"/>
            <person name="Wu L."/>
            <person name="Ma J."/>
        </authorList>
    </citation>
    <scope>NUCLEOTIDE SEQUENCE [LARGE SCALE GENOMIC DNA]</scope>
    <source>
        <strain evidence="1 2">LMG 29247</strain>
    </source>
</reference>